<dbReference type="InterPro" id="IPR036271">
    <property type="entry name" value="Tet_transcr_reg_TetR-rel_C_sf"/>
</dbReference>
<dbReference type="Pfam" id="PF16859">
    <property type="entry name" value="TetR_C_11"/>
    <property type="match status" value="1"/>
</dbReference>
<dbReference type="PANTHER" id="PTHR30055:SF148">
    <property type="entry name" value="TETR-FAMILY TRANSCRIPTIONAL REGULATOR"/>
    <property type="match status" value="1"/>
</dbReference>
<keyword evidence="2 4" id="KW-0238">DNA-binding</keyword>
<reference evidence="8" key="1">
    <citation type="journal article" date="2019" name="Int. J. Syst. Evol. Microbiol.">
        <title>The Global Catalogue of Microorganisms (GCM) 10K type strain sequencing project: providing services to taxonomists for standard genome sequencing and annotation.</title>
        <authorList>
            <consortium name="The Broad Institute Genomics Platform"/>
            <consortium name="The Broad Institute Genome Sequencing Center for Infectious Disease"/>
            <person name="Wu L."/>
            <person name="Ma J."/>
        </authorList>
    </citation>
    <scope>NUCLEOTIDE SEQUENCE [LARGE SCALE GENOMIC DNA]</scope>
    <source>
        <strain evidence="8">JCM 31037</strain>
    </source>
</reference>
<keyword evidence="8" id="KW-1185">Reference proteome</keyword>
<dbReference type="RefSeq" id="WP_377567714.1">
    <property type="nucleotide sequence ID" value="NZ_JBHTMP010000006.1"/>
</dbReference>
<comment type="caution">
    <text evidence="7">The sequence shown here is derived from an EMBL/GenBank/DDBJ whole genome shotgun (WGS) entry which is preliminary data.</text>
</comment>
<dbReference type="PRINTS" id="PR00455">
    <property type="entry name" value="HTHTETR"/>
</dbReference>
<protein>
    <submittedName>
        <fullName evidence="7">TetR/AcrR family transcriptional regulator</fullName>
    </submittedName>
</protein>
<dbReference type="InterPro" id="IPR011075">
    <property type="entry name" value="TetR_C"/>
</dbReference>
<dbReference type="Proteomes" id="UP001597260">
    <property type="component" value="Unassembled WGS sequence"/>
</dbReference>
<feature type="DNA-binding region" description="H-T-H motif" evidence="4">
    <location>
        <begin position="42"/>
        <end position="61"/>
    </location>
</feature>
<organism evidence="7 8">
    <name type="scientific">Micromonospora sonneratiae</name>
    <dbReference type="NCBI Taxonomy" id="1184706"/>
    <lineage>
        <taxon>Bacteria</taxon>
        <taxon>Bacillati</taxon>
        <taxon>Actinomycetota</taxon>
        <taxon>Actinomycetes</taxon>
        <taxon>Micromonosporales</taxon>
        <taxon>Micromonosporaceae</taxon>
        <taxon>Micromonospora</taxon>
    </lineage>
</organism>
<evidence type="ECO:0000256" key="1">
    <source>
        <dbReference type="ARBA" id="ARBA00023015"/>
    </source>
</evidence>
<dbReference type="InterPro" id="IPR001647">
    <property type="entry name" value="HTH_TetR"/>
</dbReference>
<gene>
    <name evidence="7" type="ORF">ACFQ4H_05665</name>
</gene>
<evidence type="ECO:0000259" key="6">
    <source>
        <dbReference type="PROSITE" id="PS50977"/>
    </source>
</evidence>
<dbReference type="SUPFAM" id="SSF46689">
    <property type="entry name" value="Homeodomain-like"/>
    <property type="match status" value="1"/>
</dbReference>
<dbReference type="PANTHER" id="PTHR30055">
    <property type="entry name" value="HTH-TYPE TRANSCRIPTIONAL REGULATOR RUTR"/>
    <property type="match status" value="1"/>
</dbReference>
<evidence type="ECO:0000313" key="7">
    <source>
        <dbReference type="EMBL" id="MFD1320578.1"/>
    </source>
</evidence>
<feature type="domain" description="HTH tetR-type" evidence="6">
    <location>
        <begin position="19"/>
        <end position="79"/>
    </location>
</feature>
<evidence type="ECO:0000256" key="5">
    <source>
        <dbReference type="SAM" id="MobiDB-lite"/>
    </source>
</evidence>
<dbReference type="SUPFAM" id="SSF48498">
    <property type="entry name" value="Tetracyclin repressor-like, C-terminal domain"/>
    <property type="match status" value="1"/>
</dbReference>
<keyword evidence="3" id="KW-0804">Transcription</keyword>
<evidence type="ECO:0000256" key="2">
    <source>
        <dbReference type="ARBA" id="ARBA00023125"/>
    </source>
</evidence>
<accession>A0ABW3Y9X5</accession>
<keyword evidence="1" id="KW-0805">Transcription regulation</keyword>
<dbReference type="InterPro" id="IPR009057">
    <property type="entry name" value="Homeodomain-like_sf"/>
</dbReference>
<dbReference type="InterPro" id="IPR050109">
    <property type="entry name" value="HTH-type_TetR-like_transc_reg"/>
</dbReference>
<feature type="region of interest" description="Disordered" evidence="5">
    <location>
        <begin position="1"/>
        <end position="20"/>
    </location>
</feature>
<dbReference type="Gene3D" id="1.10.357.10">
    <property type="entry name" value="Tetracycline Repressor, domain 2"/>
    <property type="match status" value="1"/>
</dbReference>
<dbReference type="Gene3D" id="1.10.10.60">
    <property type="entry name" value="Homeodomain-like"/>
    <property type="match status" value="1"/>
</dbReference>
<evidence type="ECO:0000313" key="8">
    <source>
        <dbReference type="Proteomes" id="UP001597260"/>
    </source>
</evidence>
<dbReference type="EMBL" id="JBHTMP010000006">
    <property type="protein sequence ID" value="MFD1320578.1"/>
    <property type="molecule type" value="Genomic_DNA"/>
</dbReference>
<dbReference type="PROSITE" id="PS50977">
    <property type="entry name" value="HTH_TETR_2"/>
    <property type="match status" value="1"/>
</dbReference>
<name>A0ABW3Y9X5_9ACTN</name>
<sequence>MSKPHRSATGGVGGRPRDPQIDDAVLSATLEVLGETGYTGLSLEEVARRAGTSRPAIYRRWAGRAPLALAAIATRLDVPSPPDTGCTLCDLAESFNVFLAAYRTIRPEVLSSLYAECASDPQLRARYLETVIEPSRRAVGRTLDRAILRGDLRTDIDREQLLDIVGSLVHYRALFGRQHLTDAEAESAIETLLRGAAVDYPALVAHSEALEQEHRGASGGRHTHPIAT</sequence>
<proteinExistence type="predicted"/>
<dbReference type="Pfam" id="PF00440">
    <property type="entry name" value="TetR_N"/>
    <property type="match status" value="1"/>
</dbReference>
<evidence type="ECO:0000256" key="3">
    <source>
        <dbReference type="ARBA" id="ARBA00023163"/>
    </source>
</evidence>
<evidence type="ECO:0000256" key="4">
    <source>
        <dbReference type="PROSITE-ProRule" id="PRU00335"/>
    </source>
</evidence>